<dbReference type="Gene3D" id="3.30.465.10">
    <property type="match status" value="1"/>
</dbReference>
<keyword evidence="5 9" id="KW-1133">Transmembrane helix</keyword>
<dbReference type="Pfam" id="PF00571">
    <property type="entry name" value="CBS"/>
    <property type="match status" value="2"/>
</dbReference>
<dbReference type="EMBL" id="CP044016">
    <property type="protein sequence ID" value="QES87476.1"/>
    <property type="molecule type" value="Genomic_DNA"/>
</dbReference>
<keyword evidence="3 9" id="KW-0812">Transmembrane</keyword>
<evidence type="ECO:0000256" key="1">
    <source>
        <dbReference type="ARBA" id="ARBA00004651"/>
    </source>
</evidence>
<dbReference type="InterPro" id="IPR046342">
    <property type="entry name" value="CBS_dom_sf"/>
</dbReference>
<evidence type="ECO:0000256" key="2">
    <source>
        <dbReference type="ARBA" id="ARBA00022475"/>
    </source>
</evidence>
<evidence type="ECO:0000256" key="10">
    <source>
        <dbReference type="SAM" id="Phobius"/>
    </source>
</evidence>
<dbReference type="PROSITE" id="PS51846">
    <property type="entry name" value="CNNM"/>
    <property type="match status" value="1"/>
</dbReference>
<sequence length="440" mass="49826">MTSEIILTIFLVLLNGFFVAAEFAIVKVRVTQLSDTNSKASPKLLSASKQVVGNLDNYLAATQLGVTLASLGLGWVGEDVMTEIILRAIHLFHFNLSMEIIHKISVPIAFILITTLHIVFGELAPKSIAIRKAVNTTLVIAMPLKAFFFIFRPFIWLLNKMANGVLRLLGINPAQEQESHTEEEIKLIISESGESGVMEDSEIELIQNVFDFDVRRVREILVHRKEISAIDIKQPFTKIIDYVTQEGYSRYPVYEDDLNNVIGILYVKDMLQSLHLNKSEDVRKMLRPAFYIPDSMKIKDLLKTFQKDHNQMAIVTDEYGDIAGIVTMEDILEELVGDIQDEHDAELPIVEKQADGTFSVLAHQSIDDINEFLPLALPTDDHYSTLSGLITYHHGSVPVEGERLELEGYEMIILKMYRSSVERVLLKLLEPLEEKEKEEN</sequence>
<evidence type="ECO:0000256" key="6">
    <source>
        <dbReference type="ARBA" id="ARBA00023122"/>
    </source>
</evidence>
<dbReference type="CDD" id="cd04590">
    <property type="entry name" value="CBS_pair_CorC_HlyC_assoc"/>
    <property type="match status" value="1"/>
</dbReference>
<dbReference type="Pfam" id="PF01595">
    <property type="entry name" value="CNNM"/>
    <property type="match status" value="1"/>
</dbReference>
<dbReference type="SMART" id="SM00116">
    <property type="entry name" value="CBS"/>
    <property type="match status" value="2"/>
</dbReference>
<dbReference type="Gene3D" id="3.10.580.10">
    <property type="entry name" value="CBS-domain"/>
    <property type="match status" value="1"/>
</dbReference>
<proteinExistence type="predicted"/>
<dbReference type="AlphaFoldDB" id="A0A5P2FVF6"/>
<keyword evidence="2" id="KW-1003">Cell membrane</keyword>
<dbReference type="PROSITE" id="PS51371">
    <property type="entry name" value="CBS"/>
    <property type="match status" value="2"/>
</dbReference>
<protein>
    <submittedName>
        <fullName evidence="13">HlyC/CorC family transporter</fullName>
    </submittedName>
</protein>
<feature type="transmembrane region" description="Helical" evidence="10">
    <location>
        <begin position="100"/>
        <end position="120"/>
    </location>
</feature>
<gene>
    <name evidence="13" type="ORF">E0W69_001955</name>
</gene>
<feature type="domain" description="CBS" evidence="11">
    <location>
        <begin position="285"/>
        <end position="342"/>
    </location>
</feature>
<dbReference type="InterPro" id="IPR000644">
    <property type="entry name" value="CBS_dom"/>
</dbReference>
<dbReference type="SUPFAM" id="SSF54631">
    <property type="entry name" value="CBS-domain pair"/>
    <property type="match status" value="1"/>
</dbReference>
<dbReference type="GO" id="GO:0050660">
    <property type="term" value="F:flavin adenine dinucleotide binding"/>
    <property type="evidence" value="ECO:0007669"/>
    <property type="project" value="InterPro"/>
</dbReference>
<feature type="domain" description="CBS" evidence="11">
    <location>
        <begin position="222"/>
        <end position="282"/>
    </location>
</feature>
<dbReference type="PANTHER" id="PTHR43099">
    <property type="entry name" value="UPF0053 PROTEIN YRKA"/>
    <property type="match status" value="1"/>
</dbReference>
<evidence type="ECO:0000256" key="4">
    <source>
        <dbReference type="ARBA" id="ARBA00022737"/>
    </source>
</evidence>
<keyword evidence="7 9" id="KW-0472">Membrane</keyword>
<dbReference type="SUPFAM" id="SSF56176">
    <property type="entry name" value="FAD-binding/transporter-associated domain-like"/>
    <property type="match status" value="1"/>
</dbReference>
<evidence type="ECO:0000256" key="8">
    <source>
        <dbReference type="PROSITE-ProRule" id="PRU00703"/>
    </source>
</evidence>
<evidence type="ECO:0000259" key="11">
    <source>
        <dbReference type="PROSITE" id="PS51371"/>
    </source>
</evidence>
<evidence type="ECO:0000259" key="12">
    <source>
        <dbReference type="PROSITE" id="PS51846"/>
    </source>
</evidence>
<organism evidence="13 14">
    <name type="scientific">Rhizosphaericola mali</name>
    <dbReference type="NCBI Taxonomy" id="2545455"/>
    <lineage>
        <taxon>Bacteria</taxon>
        <taxon>Pseudomonadati</taxon>
        <taxon>Bacteroidota</taxon>
        <taxon>Chitinophagia</taxon>
        <taxon>Chitinophagales</taxon>
        <taxon>Chitinophagaceae</taxon>
        <taxon>Rhizosphaericola</taxon>
    </lineage>
</organism>
<dbReference type="FunFam" id="3.10.580.10:FF:000002">
    <property type="entry name" value="Magnesium/cobalt efflux protein CorC"/>
    <property type="match status" value="1"/>
</dbReference>
<keyword evidence="6 8" id="KW-0129">CBS domain</keyword>
<comment type="subcellular location">
    <subcellularLocation>
        <location evidence="1">Cell membrane</location>
        <topology evidence="1">Multi-pass membrane protein</topology>
    </subcellularLocation>
</comment>
<evidence type="ECO:0000256" key="3">
    <source>
        <dbReference type="ARBA" id="ARBA00022692"/>
    </source>
</evidence>
<dbReference type="Pfam" id="PF03471">
    <property type="entry name" value="CorC_HlyC"/>
    <property type="match status" value="1"/>
</dbReference>
<feature type="transmembrane region" description="Helical" evidence="10">
    <location>
        <begin position="140"/>
        <end position="158"/>
    </location>
</feature>
<dbReference type="InterPro" id="IPR036318">
    <property type="entry name" value="FAD-bd_PCMH-like_sf"/>
</dbReference>
<evidence type="ECO:0000256" key="7">
    <source>
        <dbReference type="ARBA" id="ARBA00023136"/>
    </source>
</evidence>
<keyword evidence="14" id="KW-1185">Reference proteome</keyword>
<feature type="transmembrane region" description="Helical" evidence="10">
    <location>
        <begin position="6"/>
        <end position="26"/>
    </location>
</feature>
<evidence type="ECO:0000256" key="5">
    <source>
        <dbReference type="ARBA" id="ARBA00022989"/>
    </source>
</evidence>
<feature type="domain" description="CNNM transmembrane" evidence="12">
    <location>
        <begin position="1"/>
        <end position="202"/>
    </location>
</feature>
<dbReference type="PANTHER" id="PTHR43099:SF5">
    <property type="entry name" value="HLYC_CORC FAMILY TRANSPORTER"/>
    <property type="match status" value="1"/>
</dbReference>
<dbReference type="OrthoDB" id="9798188at2"/>
<evidence type="ECO:0000313" key="13">
    <source>
        <dbReference type="EMBL" id="QES87476.1"/>
    </source>
</evidence>
<dbReference type="InterPro" id="IPR044751">
    <property type="entry name" value="Ion_transp-like_CBS"/>
</dbReference>
<dbReference type="InterPro" id="IPR016169">
    <property type="entry name" value="FAD-bd_PCMH_sub2"/>
</dbReference>
<dbReference type="GO" id="GO:0005886">
    <property type="term" value="C:plasma membrane"/>
    <property type="evidence" value="ECO:0007669"/>
    <property type="project" value="UniProtKB-SubCell"/>
</dbReference>
<dbReference type="InterPro" id="IPR051676">
    <property type="entry name" value="UPF0053_domain"/>
</dbReference>
<evidence type="ECO:0000313" key="14">
    <source>
        <dbReference type="Proteomes" id="UP000292424"/>
    </source>
</evidence>
<dbReference type="Proteomes" id="UP000292424">
    <property type="component" value="Chromosome"/>
</dbReference>
<accession>A0A5P2FVF6</accession>
<name>A0A5P2FVF6_9BACT</name>
<dbReference type="SMART" id="SM01091">
    <property type="entry name" value="CorC_HlyC"/>
    <property type="match status" value="1"/>
</dbReference>
<dbReference type="RefSeq" id="WP_131328353.1">
    <property type="nucleotide sequence ID" value="NZ_CP044016.1"/>
</dbReference>
<evidence type="ECO:0000256" key="9">
    <source>
        <dbReference type="PROSITE-ProRule" id="PRU01193"/>
    </source>
</evidence>
<dbReference type="KEGG" id="arac:E0W69_001955"/>
<dbReference type="InterPro" id="IPR002550">
    <property type="entry name" value="CNNM"/>
</dbReference>
<dbReference type="InterPro" id="IPR005170">
    <property type="entry name" value="Transptr-assoc_dom"/>
</dbReference>
<reference evidence="13 14" key="1">
    <citation type="submission" date="2019-09" db="EMBL/GenBank/DDBJ databases">
        <title>Complete genome sequence of Arachidicoccus sp. B3-10 isolated from apple orchard soil.</title>
        <authorList>
            <person name="Kim H.S."/>
            <person name="Han K.-I."/>
            <person name="Suh M.K."/>
            <person name="Lee K.C."/>
            <person name="Eom M.K."/>
            <person name="Kim J.-S."/>
            <person name="Kang S.W."/>
            <person name="Sin Y."/>
            <person name="Lee J.-S."/>
        </authorList>
    </citation>
    <scope>NUCLEOTIDE SEQUENCE [LARGE SCALE GENOMIC DNA]</scope>
    <source>
        <strain evidence="13 14">B3-10</strain>
    </source>
</reference>
<keyword evidence="4" id="KW-0677">Repeat</keyword>